<dbReference type="Proteomes" id="UP000503318">
    <property type="component" value="Segment"/>
</dbReference>
<evidence type="ECO:0000313" key="1">
    <source>
        <dbReference type="EMBL" id="QIW89034.1"/>
    </source>
</evidence>
<proteinExistence type="predicted"/>
<evidence type="ECO:0000313" key="2">
    <source>
        <dbReference type="Proteomes" id="UP000503318"/>
    </source>
</evidence>
<accession>A0A6H0X526</accession>
<dbReference type="SMR" id="A0A6H0X526"/>
<name>A0A6H0X526_BPTWO</name>
<organismHost>
    <name type="scientific">Twortvirus twort</name>
    <dbReference type="NCBI Taxonomy" id="55510"/>
</organismHost>
<sequence length="123" mass="14613">MKFNETYAKYISDTFYKVKELYTSSESTRRTVNDINYKVSYIYDVSKETDYVNSFILGDFCKTTNQNNRIFEEKLDKIIELVEPAKENKYIKEKVLEKLDTLVVDVDQEPTLQLIKELIKDIK</sequence>
<gene>
    <name evidence="1" type="ORF">TwortDSMZ_025</name>
</gene>
<protein>
    <submittedName>
        <fullName evidence="1">Uncharacterized protein</fullName>
    </submittedName>
</protein>
<dbReference type="RefSeq" id="YP_238672.1">
    <property type="nucleotide sequence ID" value="NC_007021.1"/>
</dbReference>
<organism evidence="1 2">
    <name type="scientific">Staphylococcus phage Twort (strain DSM 17442 / HER 48)</name>
    <name type="common">Bacteriophage Twort</name>
    <dbReference type="NCBI Taxonomy" id="2908167"/>
    <lineage>
        <taxon>Viruses</taxon>
        <taxon>Duplodnaviria</taxon>
        <taxon>Heunggongvirae</taxon>
        <taxon>Uroviricota</taxon>
        <taxon>Caudoviricetes</taxon>
        <taxon>Herelleviridae</taxon>
        <taxon>Twortvirinae</taxon>
        <taxon>Twortvirus</taxon>
        <taxon>Twortvirus twort</taxon>
    </lineage>
</organism>
<dbReference type="KEGG" id="vg:5130395"/>
<dbReference type="EMBL" id="MT151386">
    <property type="protein sequence ID" value="QIW89034.1"/>
    <property type="molecule type" value="Genomic_DNA"/>
</dbReference>
<reference evidence="1 2" key="1">
    <citation type="submission" date="2020-03" db="EMBL/GenBank/DDBJ databases">
        <title>Variable regions in the genome of staphylococcal bacteriophage Twort.</title>
        <authorList>
            <person name="Glowacka-Rutkowska A."/>
            <person name="Gawor J."/>
            <person name="Lobocka M."/>
        </authorList>
    </citation>
    <scope>NUCLEOTIDE SEQUENCE [LARGE SCALE GENOMIC DNA]</scope>
</reference>